<dbReference type="AlphaFoldDB" id="A0A1W1I8N6"/>
<proteinExistence type="predicted"/>
<dbReference type="SUPFAM" id="SSF46955">
    <property type="entry name" value="Putative DNA-binding domain"/>
    <property type="match status" value="1"/>
</dbReference>
<dbReference type="RefSeq" id="WP_155970237.1">
    <property type="nucleotide sequence ID" value="NZ_LT828648.1"/>
</dbReference>
<dbReference type="Gene3D" id="1.10.10.10">
    <property type="entry name" value="Winged helix-like DNA-binding domain superfamily/Winged helix DNA-binding domain"/>
    <property type="match status" value="1"/>
</dbReference>
<evidence type="ECO:0000259" key="2">
    <source>
        <dbReference type="Pfam" id="PF12728"/>
    </source>
</evidence>
<evidence type="ECO:0000256" key="1">
    <source>
        <dbReference type="SAM" id="MobiDB-lite"/>
    </source>
</evidence>
<dbReference type="EMBL" id="LT828648">
    <property type="protein sequence ID" value="SLM49229.1"/>
    <property type="molecule type" value="Genomic_DNA"/>
</dbReference>
<dbReference type="OrthoDB" id="4870800at2"/>
<dbReference type="InterPro" id="IPR036388">
    <property type="entry name" value="WH-like_DNA-bd_sf"/>
</dbReference>
<feature type="domain" description="Helix-turn-helix" evidence="2">
    <location>
        <begin position="34"/>
        <end position="81"/>
    </location>
</feature>
<feature type="region of interest" description="Disordered" evidence="1">
    <location>
        <begin position="1"/>
        <end position="25"/>
    </location>
</feature>
<gene>
    <name evidence="3" type="ORF">NSJP_3062</name>
</gene>
<dbReference type="Proteomes" id="UP000192042">
    <property type="component" value="Chromosome I"/>
</dbReference>
<name>A0A1W1I8N6_9BACT</name>
<dbReference type="Pfam" id="PF12728">
    <property type="entry name" value="HTH_17"/>
    <property type="match status" value="1"/>
</dbReference>
<organism evidence="3 4">
    <name type="scientific">Nitrospira japonica</name>
    <dbReference type="NCBI Taxonomy" id="1325564"/>
    <lineage>
        <taxon>Bacteria</taxon>
        <taxon>Pseudomonadati</taxon>
        <taxon>Nitrospirota</taxon>
        <taxon>Nitrospiria</taxon>
        <taxon>Nitrospirales</taxon>
        <taxon>Nitrospiraceae</taxon>
        <taxon>Nitrospira</taxon>
    </lineage>
</organism>
<keyword evidence="4" id="KW-1185">Reference proteome</keyword>
<accession>A0A1W1I8N6</accession>
<dbReference type="InterPro" id="IPR041657">
    <property type="entry name" value="HTH_17"/>
</dbReference>
<dbReference type="STRING" id="1325564.NSJP_3062"/>
<reference evidence="3 4" key="1">
    <citation type="submission" date="2017-03" db="EMBL/GenBank/DDBJ databases">
        <authorList>
            <person name="Afonso C.L."/>
            <person name="Miller P.J."/>
            <person name="Scott M.A."/>
            <person name="Spackman E."/>
            <person name="Goraichik I."/>
            <person name="Dimitrov K.M."/>
            <person name="Suarez D.L."/>
            <person name="Swayne D.E."/>
        </authorList>
    </citation>
    <scope>NUCLEOTIDE SEQUENCE [LARGE SCALE GENOMIC DNA]</scope>
    <source>
        <strain evidence="3">Genome sequencing of Nitrospira japonica strain NJ11</strain>
    </source>
</reference>
<dbReference type="InterPro" id="IPR009061">
    <property type="entry name" value="DNA-bd_dom_put_sf"/>
</dbReference>
<sequence length="103" mass="10857">MKNAGPVGPTVQGNTPGASTTRHPGQIPVGYVTIHGAAQYASVSAKTVTRWIRSGLPVHQGTTRGKVLIRPGDIDAYLTRRQAPVVNLHALVDDVLQGLKRAA</sequence>
<protein>
    <recommendedName>
        <fullName evidence="2">Helix-turn-helix domain-containing protein</fullName>
    </recommendedName>
</protein>
<dbReference type="KEGG" id="nja:NSJP_3062"/>
<evidence type="ECO:0000313" key="3">
    <source>
        <dbReference type="EMBL" id="SLM49229.1"/>
    </source>
</evidence>
<evidence type="ECO:0000313" key="4">
    <source>
        <dbReference type="Proteomes" id="UP000192042"/>
    </source>
</evidence>
<feature type="compositionally biased region" description="Polar residues" evidence="1">
    <location>
        <begin position="11"/>
        <end position="23"/>
    </location>
</feature>